<name>A0ABQ4ZKL5_9ASTR</name>
<feature type="compositionally biased region" description="Polar residues" evidence="1">
    <location>
        <begin position="176"/>
        <end position="203"/>
    </location>
</feature>
<dbReference type="Proteomes" id="UP001151760">
    <property type="component" value="Unassembled WGS sequence"/>
</dbReference>
<evidence type="ECO:0000259" key="3">
    <source>
        <dbReference type="Pfam" id="PF14244"/>
    </source>
</evidence>
<dbReference type="Pfam" id="PF07727">
    <property type="entry name" value="RVT_2"/>
    <property type="match status" value="1"/>
</dbReference>
<dbReference type="InterPro" id="IPR029472">
    <property type="entry name" value="Copia-like_N"/>
</dbReference>
<sequence length="675" mass="76554">MFVHGYTDDDKFVHDMPTIKKLDISDPLHLHPNDYVAFIVISVKLKGTENYQVWSCAMLLALEGKNKTSFIDATCTRSNTYEVLGRQWDRVNAIVLGWILNSISKELFLGQIFSKRAKLVWDELKETYDKVDGSLMKLMQFLMGLDECYMQIRSNILSRDVLPGVRNAYAIISSNRSNAQRPQTSGNIARPSNVTRLSTSGNRRPTGGPPLVCEKCGFNGYNIDRCFKIIRYPPDFGKKNDSNNNAQNGYNFKKRFVNNNSVGSNSSSSSSFFDKQISKLISLFKENSGNTVEKHNMPIWQLHAALVAARLIVDYGANQHLTYSDKFLVNVIDISKFGIKVSHPNETKALITKVGNMVLTKDITLYDVLVVLEYRGLREMKCLGDCNHPHHSSPTIDHKKNDLGYLHSSNGSASEDEMAATSEEQLSNSEGINNNIPSLMGTEQVHQPLRRSERVSTLPRRYKARLVAKGFNQKKGIDLNETFYPVVKLVTVRCLINLFLQNNWFLFQLDINNAFLYDDLSETVYMSLPDGYFDKNDKRSDYSLFNKSDSGMFLALLVYVDDIIITGNSLVHIEEFKLFLKTKFQKKDLGKLKYFLGIEVIETNQGLGLSQRKYCLDLLSNFSSLACKPFVVPLEQNLKISNEPTASDPGIDRITEYQKLIGKLIYLTHTRPDIS</sequence>
<evidence type="ECO:0000313" key="5">
    <source>
        <dbReference type="Proteomes" id="UP001151760"/>
    </source>
</evidence>
<protein>
    <submittedName>
        <fullName evidence="4">Ribonuclease H-like domain-containing protein</fullName>
    </submittedName>
</protein>
<reference evidence="4" key="1">
    <citation type="journal article" date="2022" name="Int. J. Mol. Sci.">
        <title>Draft Genome of Tanacetum Coccineum: Genomic Comparison of Closely Related Tanacetum-Family Plants.</title>
        <authorList>
            <person name="Yamashiro T."/>
            <person name="Shiraishi A."/>
            <person name="Nakayama K."/>
            <person name="Satake H."/>
        </authorList>
    </citation>
    <scope>NUCLEOTIDE SEQUENCE</scope>
</reference>
<organism evidence="4 5">
    <name type="scientific">Tanacetum coccineum</name>
    <dbReference type="NCBI Taxonomy" id="301880"/>
    <lineage>
        <taxon>Eukaryota</taxon>
        <taxon>Viridiplantae</taxon>
        <taxon>Streptophyta</taxon>
        <taxon>Embryophyta</taxon>
        <taxon>Tracheophyta</taxon>
        <taxon>Spermatophyta</taxon>
        <taxon>Magnoliopsida</taxon>
        <taxon>eudicotyledons</taxon>
        <taxon>Gunneridae</taxon>
        <taxon>Pentapetalae</taxon>
        <taxon>asterids</taxon>
        <taxon>campanulids</taxon>
        <taxon>Asterales</taxon>
        <taxon>Asteraceae</taxon>
        <taxon>Asteroideae</taxon>
        <taxon>Anthemideae</taxon>
        <taxon>Anthemidinae</taxon>
        <taxon>Tanacetum</taxon>
    </lineage>
</organism>
<feature type="region of interest" description="Disordered" evidence="1">
    <location>
        <begin position="176"/>
        <end position="206"/>
    </location>
</feature>
<keyword evidence="5" id="KW-1185">Reference proteome</keyword>
<dbReference type="Pfam" id="PF14244">
    <property type="entry name" value="Retrotran_gag_3"/>
    <property type="match status" value="1"/>
</dbReference>
<evidence type="ECO:0000313" key="4">
    <source>
        <dbReference type="EMBL" id="GJS89472.1"/>
    </source>
</evidence>
<dbReference type="PANTHER" id="PTHR37610">
    <property type="entry name" value="CCHC-TYPE DOMAIN-CONTAINING PROTEIN"/>
    <property type="match status" value="1"/>
</dbReference>
<dbReference type="InterPro" id="IPR043502">
    <property type="entry name" value="DNA/RNA_pol_sf"/>
</dbReference>
<gene>
    <name evidence="4" type="ORF">Tco_0772108</name>
</gene>
<dbReference type="PANTHER" id="PTHR37610:SF78">
    <property type="entry name" value="GAG-POLYPEPTIDE OF LTR COPIA-TYPE-RELATED"/>
    <property type="match status" value="1"/>
</dbReference>
<feature type="domain" description="Reverse transcriptase Ty1/copia-type" evidence="2">
    <location>
        <begin position="460"/>
        <end position="552"/>
    </location>
</feature>
<proteinExistence type="predicted"/>
<accession>A0ABQ4ZKL5</accession>
<dbReference type="SUPFAM" id="SSF56672">
    <property type="entry name" value="DNA/RNA polymerases"/>
    <property type="match status" value="1"/>
</dbReference>
<dbReference type="InterPro" id="IPR013103">
    <property type="entry name" value="RVT_2"/>
</dbReference>
<evidence type="ECO:0000259" key="2">
    <source>
        <dbReference type="Pfam" id="PF07727"/>
    </source>
</evidence>
<feature type="domain" description="Retrotransposon Copia-like N-terminal" evidence="3">
    <location>
        <begin position="31"/>
        <end position="75"/>
    </location>
</feature>
<comment type="caution">
    <text evidence="4">The sequence shown here is derived from an EMBL/GenBank/DDBJ whole genome shotgun (WGS) entry which is preliminary data.</text>
</comment>
<reference evidence="4" key="2">
    <citation type="submission" date="2022-01" db="EMBL/GenBank/DDBJ databases">
        <authorList>
            <person name="Yamashiro T."/>
            <person name="Shiraishi A."/>
            <person name="Satake H."/>
            <person name="Nakayama K."/>
        </authorList>
    </citation>
    <scope>NUCLEOTIDE SEQUENCE</scope>
</reference>
<dbReference type="EMBL" id="BQNB010011353">
    <property type="protein sequence ID" value="GJS89472.1"/>
    <property type="molecule type" value="Genomic_DNA"/>
</dbReference>
<evidence type="ECO:0000256" key="1">
    <source>
        <dbReference type="SAM" id="MobiDB-lite"/>
    </source>
</evidence>